<keyword evidence="2" id="KW-1185">Reference proteome</keyword>
<protein>
    <submittedName>
        <fullName evidence="1">Uncharacterized protein</fullName>
    </submittedName>
</protein>
<evidence type="ECO:0000313" key="2">
    <source>
        <dbReference type="Proteomes" id="UP000955338"/>
    </source>
</evidence>
<accession>A0A8D4IZ15</accession>
<reference evidence="1" key="1">
    <citation type="submission" date="2017-06" db="EMBL/GenBank/DDBJ databases">
        <title>Genome sequencing of pathogenic and non-pathogenic strains within Bisgaard taxon 40.</title>
        <authorList>
            <person name="Ladner J.T."/>
            <person name="Lovett S.P."/>
            <person name="Koroleva G."/>
            <person name="Lorch J.M."/>
        </authorList>
    </citation>
    <scope>NUCLEOTIDE SEQUENCE</scope>
    <source>
        <strain evidence="1">27576-1-I1</strain>
    </source>
</reference>
<evidence type="ECO:0000313" key="1">
    <source>
        <dbReference type="EMBL" id="QDJ13955.1"/>
    </source>
</evidence>
<organism evidence="1 2">
    <name type="scientific">Mergibacter septicus</name>
    <dbReference type="NCBI Taxonomy" id="221402"/>
    <lineage>
        <taxon>Bacteria</taxon>
        <taxon>Pseudomonadati</taxon>
        <taxon>Pseudomonadota</taxon>
        <taxon>Gammaproteobacteria</taxon>
        <taxon>Pasteurellales</taxon>
        <taxon>Pasteurellaceae</taxon>
        <taxon>Mergibacter</taxon>
    </lineage>
</organism>
<proteinExistence type="predicted"/>
<sequence>MTTKTWLDELGNNWFNTFTDDELVIAYNNYVISNSDPNNLNSDLSLIYKGYGEVSYIFGIEIADTCFKNSNVRFSDFVMKNGNTIEKVDVREFIQHSIGVDELKNYINHSPLLVELEELVSLPF</sequence>
<dbReference type="Proteomes" id="UP000955338">
    <property type="component" value="Chromosome"/>
</dbReference>
<dbReference type="EMBL" id="CP022011">
    <property type="protein sequence ID" value="QDJ13955.1"/>
    <property type="molecule type" value="Genomic_DNA"/>
</dbReference>
<dbReference type="AlphaFoldDB" id="A0A8D4IZ15"/>
<gene>
    <name evidence="1" type="ORF">CEP48_00200</name>
</gene>
<dbReference type="RefSeq" id="WP_261919963.1">
    <property type="nucleotide sequence ID" value="NZ_CP022011.1"/>
</dbReference>
<name>A0A8D4IZ15_9PAST</name>